<feature type="compositionally biased region" description="Acidic residues" evidence="3">
    <location>
        <begin position="42"/>
        <end position="51"/>
    </location>
</feature>
<keyword evidence="2" id="KW-0342">GTP-binding</keyword>
<dbReference type="OrthoDB" id="265044at2759"/>
<proteinExistence type="predicted"/>
<comment type="caution">
    <text evidence="4">The sequence shown here is derived from an EMBL/GenBank/DDBJ whole genome shotgun (WGS) entry which is preliminary data.</text>
</comment>
<dbReference type="GO" id="GO:0003924">
    <property type="term" value="F:GTPase activity"/>
    <property type="evidence" value="ECO:0007669"/>
    <property type="project" value="InterPro"/>
</dbReference>
<dbReference type="SMART" id="SM00173">
    <property type="entry name" value="RAS"/>
    <property type="match status" value="1"/>
</dbReference>
<dbReference type="Pfam" id="PF00071">
    <property type="entry name" value="Ras"/>
    <property type="match status" value="1"/>
</dbReference>
<evidence type="ECO:0000256" key="3">
    <source>
        <dbReference type="SAM" id="MobiDB-lite"/>
    </source>
</evidence>
<dbReference type="NCBIfam" id="TIGR00231">
    <property type="entry name" value="small_GTP"/>
    <property type="match status" value="1"/>
</dbReference>
<dbReference type="EMBL" id="LNIX01000002">
    <property type="protein sequence ID" value="OXA58993.1"/>
    <property type="molecule type" value="Genomic_DNA"/>
</dbReference>
<dbReference type="PRINTS" id="PR00449">
    <property type="entry name" value="RASTRNSFRMNG"/>
</dbReference>
<dbReference type="SMART" id="SM00175">
    <property type="entry name" value="RAB"/>
    <property type="match status" value="1"/>
</dbReference>
<dbReference type="SMART" id="SM00174">
    <property type="entry name" value="RHO"/>
    <property type="match status" value="1"/>
</dbReference>
<dbReference type="GO" id="GO:0005525">
    <property type="term" value="F:GTP binding"/>
    <property type="evidence" value="ECO:0007669"/>
    <property type="project" value="UniProtKB-KW"/>
</dbReference>
<organism evidence="4 5">
    <name type="scientific">Folsomia candida</name>
    <name type="common">Springtail</name>
    <dbReference type="NCBI Taxonomy" id="158441"/>
    <lineage>
        <taxon>Eukaryota</taxon>
        <taxon>Metazoa</taxon>
        <taxon>Ecdysozoa</taxon>
        <taxon>Arthropoda</taxon>
        <taxon>Hexapoda</taxon>
        <taxon>Collembola</taxon>
        <taxon>Entomobryomorpha</taxon>
        <taxon>Isotomoidea</taxon>
        <taxon>Isotomidae</taxon>
        <taxon>Proisotominae</taxon>
        <taxon>Folsomia</taxon>
    </lineage>
</organism>
<dbReference type="PROSITE" id="PS51419">
    <property type="entry name" value="RAB"/>
    <property type="match status" value="1"/>
</dbReference>
<keyword evidence="1" id="KW-0547">Nucleotide-binding</keyword>
<dbReference type="InterPro" id="IPR050227">
    <property type="entry name" value="Rab"/>
</dbReference>
<name>A0A226EMS8_FOLCA</name>
<dbReference type="Gene3D" id="3.40.50.300">
    <property type="entry name" value="P-loop containing nucleotide triphosphate hydrolases"/>
    <property type="match status" value="1"/>
</dbReference>
<dbReference type="InterPro" id="IPR001806">
    <property type="entry name" value="Small_GTPase"/>
</dbReference>
<accession>A0A226EMS8</accession>
<feature type="compositionally biased region" description="Gly residues" evidence="3">
    <location>
        <begin position="1"/>
        <end position="10"/>
    </location>
</feature>
<dbReference type="InterPro" id="IPR027417">
    <property type="entry name" value="P-loop_NTPase"/>
</dbReference>
<evidence type="ECO:0000256" key="1">
    <source>
        <dbReference type="ARBA" id="ARBA00022741"/>
    </source>
</evidence>
<dbReference type="AlphaFoldDB" id="A0A226EMS8"/>
<dbReference type="PANTHER" id="PTHR47977">
    <property type="entry name" value="RAS-RELATED PROTEIN RAB"/>
    <property type="match status" value="1"/>
</dbReference>
<dbReference type="SUPFAM" id="SSF52540">
    <property type="entry name" value="P-loop containing nucleoside triphosphate hydrolases"/>
    <property type="match status" value="1"/>
</dbReference>
<dbReference type="PROSITE" id="PS51421">
    <property type="entry name" value="RAS"/>
    <property type="match status" value="1"/>
</dbReference>
<dbReference type="Proteomes" id="UP000198287">
    <property type="component" value="Unassembled WGS sequence"/>
</dbReference>
<gene>
    <name evidence="4" type="ORF">Fcan01_05048</name>
</gene>
<keyword evidence="5" id="KW-1185">Reference proteome</keyword>
<dbReference type="InterPro" id="IPR005225">
    <property type="entry name" value="Small_GTP-bd"/>
</dbReference>
<protein>
    <submittedName>
        <fullName evidence="4">Intraflagellar transport protein 27</fullName>
    </submittedName>
</protein>
<dbReference type="OMA" id="HETNSCC"/>
<feature type="region of interest" description="Disordered" evidence="3">
    <location>
        <begin position="1"/>
        <end position="97"/>
    </location>
</feature>
<feature type="compositionally biased region" description="Basic and acidic residues" evidence="3">
    <location>
        <begin position="79"/>
        <end position="96"/>
    </location>
</feature>
<keyword evidence="4" id="KW-0282">Flagellum</keyword>
<sequence length="301" mass="33014">MDNHVYGGGPQQQPNGILPRPPSHSRRPQPSPPQQHQMEPADLLDDEDNEFGGDRRGGGDLSLEPQRPAPPPASRSSRGHGDREVSRSNSREKESSKISGIAPKFLKIAVIGDSTVGKTCLCHAVTLESYTFNKNYNLTCGVNVYPKAVKVPDQATGDPETSVERLNMALLDSSGKDVYLDYLPKYWDKLDGFILVVDLTNPASLTNAEDWVKLALSSCPKGSSEVLGILIGNKMDLSERRKISPTTAQEFAAKHNLQYFECSVKENSGLEDPLFFLAHKYTTTIGLSSNTDDKENVDRGK</sequence>
<keyword evidence="4" id="KW-0969">Cilium</keyword>
<reference evidence="4 5" key="1">
    <citation type="submission" date="2015-12" db="EMBL/GenBank/DDBJ databases">
        <title>The genome of Folsomia candida.</title>
        <authorList>
            <person name="Faddeeva A."/>
            <person name="Derks M.F."/>
            <person name="Anvar Y."/>
            <person name="Smit S."/>
            <person name="Van Straalen N."/>
            <person name="Roelofs D."/>
        </authorList>
    </citation>
    <scope>NUCLEOTIDE SEQUENCE [LARGE SCALE GENOMIC DNA]</scope>
    <source>
        <strain evidence="4 5">VU population</strain>
        <tissue evidence="4">Whole body</tissue>
    </source>
</reference>
<evidence type="ECO:0000256" key="2">
    <source>
        <dbReference type="ARBA" id="ARBA00023134"/>
    </source>
</evidence>
<evidence type="ECO:0000313" key="5">
    <source>
        <dbReference type="Proteomes" id="UP000198287"/>
    </source>
</evidence>
<keyword evidence="4" id="KW-0966">Cell projection</keyword>
<evidence type="ECO:0000313" key="4">
    <source>
        <dbReference type="EMBL" id="OXA58993.1"/>
    </source>
</evidence>
<dbReference type="STRING" id="158441.A0A226EMS8"/>